<dbReference type="SUPFAM" id="SSF55811">
    <property type="entry name" value="Nudix"/>
    <property type="match status" value="1"/>
</dbReference>
<name>A0A533IEU9_PARDE</name>
<accession>A0A533IEU9</accession>
<sequence length="134" mass="14518">MDIHIAAAALVRSDGATLLVRKRGTNAFMQPGGKIDSGEAPLVALYRELAEELALSPGDGSAATYIGRFEAVAANEEGRRVIAELYRLETEGDFIAQSEIEEARWILPEETAEFILAPLTRDHVLPAIWGVEVA</sequence>
<gene>
    <name evidence="4" type="ORF">DI616_03035</name>
</gene>
<dbReference type="InterPro" id="IPR000086">
    <property type="entry name" value="NUDIX_hydrolase_dom"/>
</dbReference>
<dbReference type="Gene3D" id="3.90.79.10">
    <property type="entry name" value="Nucleoside Triphosphate Pyrophosphohydrolase"/>
    <property type="match status" value="1"/>
</dbReference>
<dbReference type="EMBL" id="VAFL01000002">
    <property type="protein sequence ID" value="TKW68098.1"/>
    <property type="molecule type" value="Genomic_DNA"/>
</dbReference>
<evidence type="ECO:0000313" key="5">
    <source>
        <dbReference type="Proteomes" id="UP000315344"/>
    </source>
</evidence>
<evidence type="ECO:0000259" key="3">
    <source>
        <dbReference type="PROSITE" id="PS51462"/>
    </source>
</evidence>
<dbReference type="AlphaFoldDB" id="A0A533IEU9"/>
<dbReference type="Pfam" id="PF00293">
    <property type="entry name" value="NUDIX"/>
    <property type="match status" value="1"/>
</dbReference>
<keyword evidence="2" id="KW-0378">Hydrolase</keyword>
<dbReference type="PANTHER" id="PTHR43046:SF2">
    <property type="entry name" value="8-OXO-DGTP DIPHOSPHATASE-RELATED"/>
    <property type="match status" value="1"/>
</dbReference>
<dbReference type="InterPro" id="IPR015797">
    <property type="entry name" value="NUDIX_hydrolase-like_dom_sf"/>
</dbReference>
<dbReference type="CDD" id="cd04690">
    <property type="entry name" value="NUDIX_Hydrolase"/>
    <property type="match status" value="1"/>
</dbReference>
<feature type="domain" description="Nudix hydrolase" evidence="3">
    <location>
        <begin position="2"/>
        <end position="132"/>
    </location>
</feature>
<dbReference type="GO" id="GO:0016787">
    <property type="term" value="F:hydrolase activity"/>
    <property type="evidence" value="ECO:0007669"/>
    <property type="project" value="UniProtKB-KW"/>
</dbReference>
<organism evidence="4 5">
    <name type="scientific">Paracoccus denitrificans</name>
    <dbReference type="NCBI Taxonomy" id="266"/>
    <lineage>
        <taxon>Bacteria</taxon>
        <taxon>Pseudomonadati</taxon>
        <taxon>Pseudomonadota</taxon>
        <taxon>Alphaproteobacteria</taxon>
        <taxon>Rhodobacterales</taxon>
        <taxon>Paracoccaceae</taxon>
        <taxon>Paracoccus</taxon>
    </lineage>
</organism>
<comment type="caution">
    <text evidence="4">The sequence shown here is derived from an EMBL/GenBank/DDBJ whole genome shotgun (WGS) entry which is preliminary data.</text>
</comment>
<evidence type="ECO:0000256" key="2">
    <source>
        <dbReference type="ARBA" id="ARBA00022801"/>
    </source>
</evidence>
<evidence type="ECO:0000313" key="4">
    <source>
        <dbReference type="EMBL" id="TKW68098.1"/>
    </source>
</evidence>
<evidence type="ECO:0000256" key="1">
    <source>
        <dbReference type="ARBA" id="ARBA00001946"/>
    </source>
</evidence>
<protein>
    <submittedName>
        <fullName evidence="4">NUDIX domain-containing protein</fullName>
    </submittedName>
</protein>
<dbReference type="PROSITE" id="PS51462">
    <property type="entry name" value="NUDIX"/>
    <property type="match status" value="1"/>
</dbReference>
<proteinExistence type="predicted"/>
<dbReference type="PANTHER" id="PTHR43046">
    <property type="entry name" value="GDP-MANNOSE MANNOSYL HYDROLASE"/>
    <property type="match status" value="1"/>
</dbReference>
<comment type="cofactor">
    <cofactor evidence="1">
        <name>Mg(2+)</name>
        <dbReference type="ChEBI" id="CHEBI:18420"/>
    </cofactor>
</comment>
<dbReference type="Proteomes" id="UP000315344">
    <property type="component" value="Unassembled WGS sequence"/>
</dbReference>
<reference evidence="4 5" key="1">
    <citation type="journal article" date="2017" name="Nat. Commun.">
        <title>In situ click chemistry generation of cyclooxygenase-2 inhibitors.</title>
        <authorList>
            <person name="Bhardwaj A."/>
            <person name="Kaur J."/>
            <person name="Wuest M."/>
            <person name="Wuest F."/>
        </authorList>
    </citation>
    <scope>NUCLEOTIDE SEQUENCE [LARGE SCALE GENOMIC DNA]</scope>
    <source>
        <strain evidence="4">S2_012_000_R3_94</strain>
    </source>
</reference>